<dbReference type="PANTHER" id="PTHR10605:SF56">
    <property type="entry name" value="BIFUNCTIONAL HEPARAN SULFATE N-DEACETYLASE_N-SULFOTRANSFERASE"/>
    <property type="match status" value="1"/>
</dbReference>
<evidence type="ECO:0000313" key="4">
    <source>
        <dbReference type="EMBL" id="MBK0399759.1"/>
    </source>
</evidence>
<evidence type="ECO:0000259" key="3">
    <source>
        <dbReference type="Pfam" id="PF00685"/>
    </source>
</evidence>
<evidence type="ECO:0000256" key="2">
    <source>
        <dbReference type="ARBA" id="ARBA00023180"/>
    </source>
</evidence>
<organism evidence="4 5">
    <name type="scientific">Thermohalobaculum xanthum</name>
    <dbReference type="NCBI Taxonomy" id="2753746"/>
    <lineage>
        <taxon>Bacteria</taxon>
        <taxon>Pseudomonadati</taxon>
        <taxon>Pseudomonadota</taxon>
        <taxon>Alphaproteobacteria</taxon>
        <taxon>Rhodobacterales</taxon>
        <taxon>Paracoccaceae</taxon>
        <taxon>Thermohalobaculum</taxon>
    </lineage>
</organism>
<evidence type="ECO:0000313" key="5">
    <source>
        <dbReference type="Proteomes" id="UP000655420"/>
    </source>
</evidence>
<keyword evidence="1" id="KW-0808">Transferase</keyword>
<comment type="caution">
    <text evidence="4">The sequence shown here is derived from an EMBL/GenBank/DDBJ whole genome shotgun (WGS) entry which is preliminary data.</text>
</comment>
<dbReference type="SUPFAM" id="SSF52540">
    <property type="entry name" value="P-loop containing nucleoside triphosphate hydrolases"/>
    <property type="match status" value="1"/>
</dbReference>
<keyword evidence="2" id="KW-0325">Glycoprotein</keyword>
<dbReference type="Pfam" id="PF00685">
    <property type="entry name" value="Sulfotransfer_1"/>
    <property type="match status" value="1"/>
</dbReference>
<keyword evidence="5" id="KW-1185">Reference proteome</keyword>
<dbReference type="RefSeq" id="WP_200609951.1">
    <property type="nucleotide sequence ID" value="NZ_JAEHHL010000006.1"/>
</dbReference>
<dbReference type="EMBL" id="JAEHHL010000006">
    <property type="protein sequence ID" value="MBK0399759.1"/>
    <property type="molecule type" value="Genomic_DNA"/>
</dbReference>
<name>A0A8J7M992_9RHOB</name>
<feature type="domain" description="Sulfotransferase" evidence="3">
    <location>
        <begin position="29"/>
        <end position="204"/>
    </location>
</feature>
<gene>
    <name evidence="4" type="ORF">H0I76_11205</name>
</gene>
<dbReference type="AlphaFoldDB" id="A0A8J7M992"/>
<reference evidence="4" key="1">
    <citation type="submission" date="2020-12" db="EMBL/GenBank/DDBJ databases">
        <title>Bacterial taxonomy.</title>
        <authorList>
            <person name="Pan X."/>
        </authorList>
    </citation>
    <scope>NUCLEOTIDE SEQUENCE</scope>
    <source>
        <strain evidence="4">M0105</strain>
    </source>
</reference>
<dbReference type="Proteomes" id="UP000655420">
    <property type="component" value="Unassembled WGS sequence"/>
</dbReference>
<dbReference type="Gene3D" id="3.40.50.300">
    <property type="entry name" value="P-loop containing nucleotide triphosphate hydrolases"/>
    <property type="match status" value="1"/>
</dbReference>
<evidence type="ECO:0000256" key="1">
    <source>
        <dbReference type="ARBA" id="ARBA00022679"/>
    </source>
</evidence>
<proteinExistence type="predicted"/>
<dbReference type="InterPro" id="IPR037359">
    <property type="entry name" value="NST/OST"/>
</dbReference>
<accession>A0A8J7M992</accession>
<sequence>MIAGHGIEKLAKANMKLGFWTPRITEFCFIIGAMKSGTTTLYEYLSQHPAIARNHFGKEPEFFSKSKPPSSLDPYFRQWFPRPFRRQIALEASTGYSKQPAFPDVARRLTELPGRKHFVYILRHPVERLESHISHNIAAGEIMPLPDGALPELTHQLAVSRYAEQLDAYRSAFPEIPVITVAFERLKSDPTTIIREIFMRLEIDPNVNLRELPPLNARPKEDAETAFRLTEAQRSDVVEALRADVRRLHDAYGFDVSIWGLI</sequence>
<protein>
    <submittedName>
        <fullName evidence="4">Sulfotransferase</fullName>
    </submittedName>
</protein>
<dbReference type="PANTHER" id="PTHR10605">
    <property type="entry name" value="HEPARAN SULFATE SULFOTRANSFERASE"/>
    <property type="match status" value="1"/>
</dbReference>
<dbReference type="InterPro" id="IPR027417">
    <property type="entry name" value="P-loop_NTPase"/>
</dbReference>
<dbReference type="GO" id="GO:0008146">
    <property type="term" value="F:sulfotransferase activity"/>
    <property type="evidence" value="ECO:0007669"/>
    <property type="project" value="InterPro"/>
</dbReference>
<dbReference type="InterPro" id="IPR000863">
    <property type="entry name" value="Sulfotransferase_dom"/>
</dbReference>